<name>G0LN90_HALWC</name>
<sequence>MEIEYIYHSAYVEDIPSIKQGGLRPSNQTYRDDIETKLQVVAYKNEICLPINRQDCVFCYPSLRHGVNMGSFATKDAGSLRLQLLHEGLVVIDAKPFQEKLYVGDFDLFSDIIEFSIVGSDDYERALMIYAESLTPVAEFSSIQEIDAEFSIPEILVEGKIGADQVVEVILRKEILGSGYFTSYSALPSE</sequence>
<keyword evidence="1" id="KW-0614">Plasmid</keyword>
<dbReference type="KEGG" id="hwc:Hqrw_5020"/>
<evidence type="ECO:0000313" key="1">
    <source>
        <dbReference type="EMBL" id="CCC41896.1"/>
    </source>
</evidence>
<geneLocation type="plasmid" evidence="1 2">
    <name>PL100</name>
</geneLocation>
<protein>
    <submittedName>
        <fullName evidence="1">Uncharacterized protein</fullName>
    </submittedName>
</protein>
<dbReference type="HOGENOM" id="CLU_1425070_0_0_2"/>
<proteinExistence type="predicted"/>
<dbReference type="Proteomes" id="UP000007954">
    <property type="component" value="Plasmid PL100"/>
</dbReference>
<organism evidence="1 2">
    <name type="scientific">Haloquadratum walsbyi (strain DSM 16854 / JCM 12705 / C23)</name>
    <dbReference type="NCBI Taxonomy" id="768065"/>
    <lineage>
        <taxon>Archaea</taxon>
        <taxon>Methanobacteriati</taxon>
        <taxon>Methanobacteriota</taxon>
        <taxon>Stenosarchaea group</taxon>
        <taxon>Halobacteria</taxon>
        <taxon>Halobacteriales</taxon>
        <taxon>Haloferacaceae</taxon>
        <taxon>Haloquadratum</taxon>
    </lineage>
</organism>
<accession>G0LN90</accession>
<reference evidence="1 2" key="1">
    <citation type="journal article" date="2011" name="PLoS ONE">
        <title>Haloquadratum walsbyi: limited diversity in a global pond.</title>
        <authorList>
            <person name="Dyall-Smith M."/>
            <person name="Pfeiffer F."/>
            <person name="Klee K."/>
            <person name="Palm P."/>
            <person name="Gross K."/>
            <person name="Schuster S.C."/>
            <person name="Rampp M."/>
            <person name="Oesterhelt D."/>
        </authorList>
    </citation>
    <scope>NUCLEOTIDE SEQUENCE [LARGE SCALE GENOMIC DNA]</scope>
    <source>
        <strain evidence="2">DSM 16854 / JCM 12705 / C23</strain>
        <plasmid evidence="2">Plasmid PL100</plasmid>
    </source>
</reference>
<gene>
    <name evidence="1" type="ordered locus">Hqrw_5020</name>
</gene>
<evidence type="ECO:0000313" key="2">
    <source>
        <dbReference type="Proteomes" id="UP000007954"/>
    </source>
</evidence>
<dbReference type="AlphaFoldDB" id="G0LN90"/>
<dbReference type="EMBL" id="FR746100">
    <property type="protein sequence ID" value="CCC41896.1"/>
    <property type="molecule type" value="Genomic_DNA"/>
</dbReference>